<dbReference type="AlphaFoldDB" id="A0A841PXJ3"/>
<accession>A0A841PXJ3</accession>
<proteinExistence type="predicted"/>
<keyword evidence="3" id="KW-1185">Reference proteome</keyword>
<dbReference type="Pfam" id="PF20274">
    <property type="entry name" value="cREC_REC"/>
    <property type="match status" value="1"/>
</dbReference>
<gene>
    <name evidence="2" type="ORF">HNR44_001142</name>
</gene>
<evidence type="ECO:0000313" key="3">
    <source>
        <dbReference type="Proteomes" id="UP000568839"/>
    </source>
</evidence>
<evidence type="ECO:0000313" key="2">
    <source>
        <dbReference type="EMBL" id="MBB6449193.1"/>
    </source>
</evidence>
<reference evidence="2 3" key="1">
    <citation type="submission" date="2020-08" db="EMBL/GenBank/DDBJ databases">
        <title>Genomic Encyclopedia of Type Strains, Phase IV (KMG-IV): sequencing the most valuable type-strain genomes for metagenomic binning, comparative biology and taxonomic classification.</title>
        <authorList>
            <person name="Goeker M."/>
        </authorList>
    </citation>
    <scope>NUCLEOTIDE SEQUENCE [LARGE SCALE GENOMIC DNA]</scope>
    <source>
        <strain evidence="2 3">DSM 21769</strain>
    </source>
</reference>
<evidence type="ECO:0000259" key="1">
    <source>
        <dbReference type="Pfam" id="PF20274"/>
    </source>
</evidence>
<dbReference type="Proteomes" id="UP000568839">
    <property type="component" value="Unassembled WGS sequence"/>
</dbReference>
<organism evidence="2 3">
    <name type="scientific">Geomicrobium halophilum</name>
    <dbReference type="NCBI Taxonomy" id="549000"/>
    <lineage>
        <taxon>Bacteria</taxon>
        <taxon>Bacillati</taxon>
        <taxon>Bacillota</taxon>
        <taxon>Bacilli</taxon>
        <taxon>Bacillales</taxon>
        <taxon>Geomicrobium</taxon>
    </lineage>
</organism>
<dbReference type="EMBL" id="JACHHJ010000001">
    <property type="protein sequence ID" value="MBB6449193.1"/>
    <property type="molecule type" value="Genomic_DNA"/>
</dbReference>
<comment type="caution">
    <text evidence="2">The sequence shown here is derived from an EMBL/GenBank/DDBJ whole genome shotgun (WGS) entry which is preliminary data.</text>
</comment>
<dbReference type="InterPro" id="IPR046909">
    <property type="entry name" value="cREC_REC"/>
</dbReference>
<feature type="domain" description="Cyclic-phosphate processing Receiver" evidence="1">
    <location>
        <begin position="5"/>
        <end position="88"/>
    </location>
</feature>
<protein>
    <recommendedName>
        <fullName evidence="1">Cyclic-phosphate processing Receiver domain-containing protein</fullName>
    </recommendedName>
</protein>
<name>A0A841PXJ3_9BACL</name>
<sequence>MEKKNVFLDDIRTCPNDHCLVRSAEDCIDFLKNHNTFGHISLDHDLGSKNTSGYAVVTYMIENHIYADRITIHSANATKGKRMYEALTGAKNDGLFPPNVQIYYRPLPLYSPASGGVG</sequence>
<dbReference type="RefSeq" id="WP_184403101.1">
    <property type="nucleotide sequence ID" value="NZ_JACHHJ010000001.1"/>
</dbReference>